<sequence>MKSRACRDQSERRCCKDLSSLPPYPMLHLFKENLTVEDAVLATMAEQERNASSVPIDGISNMKITSVWTFLLSIQWTECWLVGLIVFHTVCFALTLVTLRFYRVQICHFLVMVAMVYSAEYLNEVAAMNWRYFSRFQYFDSRGMFISLVFSAPLLLNTIIIVMIWVYRTFATMTELKTLQLKQKAARASRKAE</sequence>
<dbReference type="PANTHER" id="PTHR22593:SF2">
    <property type="entry name" value="TRANSMEMBRANE PROTEIN 18"/>
    <property type="match status" value="1"/>
</dbReference>
<evidence type="ECO:0000313" key="11">
    <source>
        <dbReference type="EMBL" id="KAI1894964.1"/>
    </source>
</evidence>
<feature type="transmembrane region" description="Helical" evidence="10">
    <location>
        <begin position="80"/>
        <end position="99"/>
    </location>
</feature>
<evidence type="ECO:0000256" key="7">
    <source>
        <dbReference type="ARBA" id="ARBA00023125"/>
    </source>
</evidence>
<evidence type="ECO:0000313" key="12">
    <source>
        <dbReference type="Proteomes" id="UP000829720"/>
    </source>
</evidence>
<keyword evidence="9" id="KW-0539">Nucleus</keyword>
<reference evidence="11" key="1">
    <citation type="submission" date="2021-01" db="EMBL/GenBank/DDBJ databases">
        <authorList>
            <person name="Zahm M."/>
            <person name="Roques C."/>
            <person name="Cabau C."/>
            <person name="Klopp C."/>
            <person name="Donnadieu C."/>
            <person name="Jouanno E."/>
            <person name="Lampietro C."/>
            <person name="Louis A."/>
            <person name="Herpin A."/>
            <person name="Echchiki A."/>
            <person name="Berthelot C."/>
            <person name="Parey E."/>
            <person name="Roest-Crollius H."/>
            <person name="Braasch I."/>
            <person name="Postlethwait J."/>
            <person name="Bobe J."/>
            <person name="Montfort J."/>
            <person name="Bouchez O."/>
            <person name="Begum T."/>
            <person name="Mejri S."/>
            <person name="Adams A."/>
            <person name="Chen W.-J."/>
            <person name="Guiguen Y."/>
        </authorList>
    </citation>
    <scope>NUCLEOTIDE SEQUENCE</scope>
    <source>
        <tissue evidence="11">Blood</tissue>
    </source>
</reference>
<feature type="transmembrane region" description="Helical" evidence="10">
    <location>
        <begin position="143"/>
        <end position="167"/>
    </location>
</feature>
<evidence type="ECO:0000256" key="1">
    <source>
        <dbReference type="ARBA" id="ARBA00004232"/>
    </source>
</evidence>
<evidence type="ECO:0000256" key="2">
    <source>
        <dbReference type="ARBA" id="ARBA00009971"/>
    </source>
</evidence>
<name>A0A8T3DGK9_9TELE</name>
<keyword evidence="5 10" id="KW-1133">Transmembrane helix</keyword>
<comment type="subcellular location">
    <subcellularLocation>
        <location evidence="1">Nucleus membrane</location>
        <topology evidence="1">Multi-pass membrane protein</topology>
    </subcellularLocation>
</comment>
<dbReference type="PANTHER" id="PTHR22593">
    <property type="entry name" value="TRANSMEMBRANE PROTEIN 18"/>
    <property type="match status" value="1"/>
</dbReference>
<evidence type="ECO:0000256" key="6">
    <source>
        <dbReference type="ARBA" id="ARBA00023054"/>
    </source>
</evidence>
<dbReference type="GO" id="GO:0003677">
    <property type="term" value="F:DNA binding"/>
    <property type="evidence" value="ECO:0007669"/>
    <property type="project" value="UniProtKB-KW"/>
</dbReference>
<keyword evidence="7" id="KW-0238">DNA-binding</keyword>
<dbReference type="EMBL" id="JAERUA010000009">
    <property type="protein sequence ID" value="KAI1894964.1"/>
    <property type="molecule type" value="Genomic_DNA"/>
</dbReference>
<keyword evidence="8 10" id="KW-0472">Membrane</keyword>
<gene>
    <name evidence="11" type="ORF">AGOR_G00101060</name>
</gene>
<protein>
    <recommendedName>
        <fullName evidence="3">Transmembrane protein 18</fullName>
    </recommendedName>
</protein>
<dbReference type="AlphaFoldDB" id="A0A8T3DGK9"/>
<comment type="caution">
    <text evidence="11">The sequence shown here is derived from an EMBL/GenBank/DDBJ whole genome shotgun (WGS) entry which is preliminary data.</text>
</comment>
<evidence type="ECO:0000256" key="10">
    <source>
        <dbReference type="SAM" id="Phobius"/>
    </source>
</evidence>
<evidence type="ECO:0000256" key="4">
    <source>
        <dbReference type="ARBA" id="ARBA00022692"/>
    </source>
</evidence>
<dbReference type="Pfam" id="PF14770">
    <property type="entry name" value="TMEM18"/>
    <property type="match status" value="1"/>
</dbReference>
<dbReference type="GO" id="GO:0031965">
    <property type="term" value="C:nuclear membrane"/>
    <property type="evidence" value="ECO:0007669"/>
    <property type="project" value="UniProtKB-SubCell"/>
</dbReference>
<accession>A0A8T3DGK9</accession>
<keyword evidence="12" id="KW-1185">Reference proteome</keyword>
<proteinExistence type="inferred from homology"/>
<evidence type="ECO:0000256" key="8">
    <source>
        <dbReference type="ARBA" id="ARBA00023136"/>
    </source>
</evidence>
<evidence type="ECO:0000256" key="5">
    <source>
        <dbReference type="ARBA" id="ARBA00022989"/>
    </source>
</evidence>
<dbReference type="Proteomes" id="UP000829720">
    <property type="component" value="Unassembled WGS sequence"/>
</dbReference>
<organism evidence="11 12">
    <name type="scientific">Albula goreensis</name>
    <dbReference type="NCBI Taxonomy" id="1534307"/>
    <lineage>
        <taxon>Eukaryota</taxon>
        <taxon>Metazoa</taxon>
        <taxon>Chordata</taxon>
        <taxon>Craniata</taxon>
        <taxon>Vertebrata</taxon>
        <taxon>Euteleostomi</taxon>
        <taxon>Actinopterygii</taxon>
        <taxon>Neopterygii</taxon>
        <taxon>Teleostei</taxon>
        <taxon>Albuliformes</taxon>
        <taxon>Albulidae</taxon>
        <taxon>Albula</taxon>
    </lineage>
</organism>
<keyword evidence="6" id="KW-0175">Coiled coil</keyword>
<dbReference type="OrthoDB" id="411535at2759"/>
<comment type="similarity">
    <text evidence="2">Belongs to the TMEM18 family.</text>
</comment>
<keyword evidence="4 10" id="KW-0812">Transmembrane</keyword>
<evidence type="ECO:0000256" key="3">
    <source>
        <dbReference type="ARBA" id="ARBA00014253"/>
    </source>
</evidence>
<dbReference type="InterPro" id="IPR026721">
    <property type="entry name" value="TMEM18"/>
</dbReference>
<evidence type="ECO:0000256" key="9">
    <source>
        <dbReference type="ARBA" id="ARBA00023242"/>
    </source>
</evidence>